<name>G5A1K6_PHYSP</name>
<sequence>MLRWTLRARRRVSLWGPPGTLSRSARGVPTLSSDSPALTRNFQVVLSPKPTRTDACQPLAATLQLPTRFYSQPAASSSVATKPAMSTEDRALARNYRERLESAPDDAELARLVLEDIREGGGTALSQFVASSIFSTLAREGSISECREAVEYAWRLGMRLDTKTGLTNFDTQQYTTVLGVWDAVHEDGGKIEPFYNITALIAAVNLEQSDRVFDILDAMKAGGGDTAKAYGYVVVAACQHKQYQFVQRLLDYMHEVGDDTALVYRTAIGWAVKMGENGFVFDLLRHMGEHDVDRQTWYRSFVMSSHKNRLYDQILDVFESMRSSGHKCDDDTYEVIVRAAVNLRKRALVFDFLEMKGQFCAAEISTDFFCRLVGTAVKTQQHALLMGVLDYMHRADSDALIAYTAAVRTSFKLKQYDSVLDILRKMNEIGLDSREEYTHAVMSFSKLECYGHVLRAFKAMRDRGYEQEEPLFKVAVRAAIKLDRPDDVVAICNGSGIKLPESMRLYSYALKKARAANKQALVDTILGHRSKTNKAVKQSVTASKKPTTAAKVPRPAEPGSDDTRAVPAILAEYLEKLPNSIEALSAALLLADKSESMKEMVPRILDHLLEIAVNPSSVIRPCCTRQIGQNGIRW</sequence>
<gene>
    <name evidence="3" type="ORF">PHYSODRAFT_337576</name>
</gene>
<evidence type="ECO:0008006" key="5">
    <source>
        <dbReference type="Google" id="ProtNLM"/>
    </source>
</evidence>
<evidence type="ECO:0000256" key="1">
    <source>
        <dbReference type="ARBA" id="ARBA00022737"/>
    </source>
</evidence>
<keyword evidence="4" id="KW-1185">Reference proteome</keyword>
<reference evidence="3 4" key="1">
    <citation type="journal article" date="2006" name="Science">
        <title>Phytophthora genome sequences uncover evolutionary origins and mechanisms of pathogenesis.</title>
        <authorList>
            <person name="Tyler B.M."/>
            <person name="Tripathy S."/>
            <person name="Zhang X."/>
            <person name="Dehal P."/>
            <person name="Jiang R.H."/>
            <person name="Aerts A."/>
            <person name="Arredondo F.D."/>
            <person name="Baxter L."/>
            <person name="Bensasson D."/>
            <person name="Beynon J.L."/>
            <person name="Chapman J."/>
            <person name="Damasceno C.M."/>
            <person name="Dorrance A.E."/>
            <person name="Dou D."/>
            <person name="Dickerman A.W."/>
            <person name="Dubchak I.L."/>
            <person name="Garbelotto M."/>
            <person name="Gijzen M."/>
            <person name="Gordon S.G."/>
            <person name="Govers F."/>
            <person name="Grunwald N.J."/>
            <person name="Huang W."/>
            <person name="Ivors K.L."/>
            <person name="Jones R.W."/>
            <person name="Kamoun S."/>
            <person name="Krampis K."/>
            <person name="Lamour K.H."/>
            <person name="Lee M.K."/>
            <person name="McDonald W.H."/>
            <person name="Medina M."/>
            <person name="Meijer H.J."/>
            <person name="Nordberg E.K."/>
            <person name="Maclean D.J."/>
            <person name="Ospina-Giraldo M.D."/>
            <person name="Morris P.F."/>
            <person name="Phuntumart V."/>
            <person name="Putnam N.H."/>
            <person name="Rash S."/>
            <person name="Rose J.K."/>
            <person name="Sakihama Y."/>
            <person name="Salamov A.A."/>
            <person name="Savidor A."/>
            <person name="Scheuring C.F."/>
            <person name="Smith B.M."/>
            <person name="Sobral B.W."/>
            <person name="Terry A."/>
            <person name="Torto-Alalibo T.A."/>
            <person name="Win J."/>
            <person name="Xu Z."/>
            <person name="Zhang H."/>
            <person name="Grigoriev I.V."/>
            <person name="Rokhsar D.S."/>
            <person name="Boore J.L."/>
        </authorList>
    </citation>
    <scope>NUCLEOTIDE SEQUENCE [LARGE SCALE GENOMIC DNA]</scope>
    <source>
        <strain evidence="3 4">P6497</strain>
    </source>
</reference>
<dbReference type="RefSeq" id="XP_009533549.1">
    <property type="nucleotide sequence ID" value="XM_009535254.1"/>
</dbReference>
<dbReference type="InterPro" id="IPR011990">
    <property type="entry name" value="TPR-like_helical_dom_sf"/>
</dbReference>
<dbReference type="PANTHER" id="PTHR47936:SF3">
    <property type="entry name" value="PENTACOTRIPEPTIDE-REPEAT REGION OF PRORP DOMAIN-CONTAINING PROTEIN"/>
    <property type="match status" value="1"/>
</dbReference>
<dbReference type="AlphaFoldDB" id="G5A1K6"/>
<protein>
    <recommendedName>
        <fullName evidence="5">Pentacotripeptide-repeat region of PRORP domain-containing protein</fullName>
    </recommendedName>
</protein>
<accession>G5A1K6</accession>
<proteinExistence type="predicted"/>
<dbReference type="Proteomes" id="UP000002640">
    <property type="component" value="Unassembled WGS sequence"/>
</dbReference>
<dbReference type="InParanoid" id="G5A1K6"/>
<evidence type="ECO:0000256" key="2">
    <source>
        <dbReference type="SAM" id="MobiDB-lite"/>
    </source>
</evidence>
<evidence type="ECO:0000313" key="4">
    <source>
        <dbReference type="Proteomes" id="UP000002640"/>
    </source>
</evidence>
<dbReference type="GeneID" id="20647399"/>
<feature type="region of interest" description="Disordered" evidence="2">
    <location>
        <begin position="533"/>
        <end position="561"/>
    </location>
</feature>
<keyword evidence="1" id="KW-0677">Repeat</keyword>
<feature type="compositionally biased region" description="Polar residues" evidence="2">
    <location>
        <begin position="535"/>
        <end position="546"/>
    </location>
</feature>
<dbReference type="STRING" id="1094619.G5A1K6"/>
<dbReference type="PANTHER" id="PTHR47936">
    <property type="entry name" value="PPR_LONG DOMAIN-CONTAINING PROTEIN"/>
    <property type="match status" value="1"/>
</dbReference>
<organism evidence="3 4">
    <name type="scientific">Phytophthora sojae (strain P6497)</name>
    <name type="common">Soybean stem and root rot agent</name>
    <name type="synonym">Phytophthora megasperma f. sp. glycines</name>
    <dbReference type="NCBI Taxonomy" id="1094619"/>
    <lineage>
        <taxon>Eukaryota</taxon>
        <taxon>Sar</taxon>
        <taxon>Stramenopiles</taxon>
        <taxon>Oomycota</taxon>
        <taxon>Peronosporomycetes</taxon>
        <taxon>Peronosporales</taxon>
        <taxon>Peronosporaceae</taxon>
        <taxon>Phytophthora</taxon>
    </lineage>
</organism>
<dbReference type="KEGG" id="psoj:PHYSODRAFT_337576"/>
<dbReference type="SMR" id="G5A1K6"/>
<evidence type="ECO:0000313" key="3">
    <source>
        <dbReference type="EMBL" id="EGZ10804.1"/>
    </source>
</evidence>
<dbReference type="EMBL" id="JH159158">
    <property type="protein sequence ID" value="EGZ10804.1"/>
    <property type="molecule type" value="Genomic_DNA"/>
</dbReference>
<dbReference type="Gene3D" id="1.25.40.10">
    <property type="entry name" value="Tetratricopeptide repeat domain"/>
    <property type="match status" value="2"/>
</dbReference>